<evidence type="ECO:0000256" key="1">
    <source>
        <dbReference type="ARBA" id="ARBA00023125"/>
    </source>
</evidence>
<feature type="DNA-binding region" description="H-T-H motif" evidence="2">
    <location>
        <begin position="38"/>
        <end position="57"/>
    </location>
</feature>
<dbReference type="GO" id="GO:0003700">
    <property type="term" value="F:DNA-binding transcription factor activity"/>
    <property type="evidence" value="ECO:0007669"/>
    <property type="project" value="TreeGrafter"/>
</dbReference>
<dbReference type="InterPro" id="IPR009057">
    <property type="entry name" value="Homeodomain-like_sf"/>
</dbReference>
<name>A0A2T4UGR2_9ACTN</name>
<accession>A0A2T4UGR2</accession>
<dbReference type="SUPFAM" id="SSF46689">
    <property type="entry name" value="Homeodomain-like"/>
    <property type="match status" value="1"/>
</dbReference>
<sequence>MSAPVHRTRPRQTPEQTRSQIVLAMLELLREQPFREIGVETVMRRTGHSRTVFYRHFEDIPSLVLAVITEVGGELVEVGADWAAVERTSPAEARARLERFVDFYVRHGPVVRAIAAAAHHDATVDAAYGQMVEGFIAMTTQAIEARIARGELEPLDAPEVARALVRMLNGYLGDALGQEPFTDRERVLETVWTIWTRTLYGGASA</sequence>
<dbReference type="PANTHER" id="PTHR30055:SF184">
    <property type="entry name" value="HTH-TYPE TRANSCRIPTIONAL REGULATOR ETHR"/>
    <property type="match status" value="1"/>
</dbReference>
<dbReference type="AlphaFoldDB" id="A0A2T4UGR2"/>
<protein>
    <submittedName>
        <fullName evidence="4">TetR family transcriptional regulator</fullName>
    </submittedName>
</protein>
<keyword evidence="5" id="KW-1185">Reference proteome</keyword>
<keyword evidence="1 2" id="KW-0238">DNA-binding</keyword>
<dbReference type="EMBL" id="PYYB01000001">
    <property type="protein sequence ID" value="PTL58399.1"/>
    <property type="molecule type" value="Genomic_DNA"/>
</dbReference>
<dbReference type="InterPro" id="IPR001647">
    <property type="entry name" value="HTH_TetR"/>
</dbReference>
<evidence type="ECO:0000256" key="2">
    <source>
        <dbReference type="PROSITE-ProRule" id="PRU00335"/>
    </source>
</evidence>
<dbReference type="InterPro" id="IPR050109">
    <property type="entry name" value="HTH-type_TetR-like_transc_reg"/>
</dbReference>
<dbReference type="PROSITE" id="PS50977">
    <property type="entry name" value="HTH_TETR_2"/>
    <property type="match status" value="1"/>
</dbReference>
<organism evidence="4 5">
    <name type="scientific">Paraconexibacter algicola</name>
    <dbReference type="NCBI Taxonomy" id="2133960"/>
    <lineage>
        <taxon>Bacteria</taxon>
        <taxon>Bacillati</taxon>
        <taxon>Actinomycetota</taxon>
        <taxon>Thermoleophilia</taxon>
        <taxon>Solirubrobacterales</taxon>
        <taxon>Paraconexibacteraceae</taxon>
        <taxon>Paraconexibacter</taxon>
    </lineage>
</organism>
<dbReference type="RefSeq" id="WP_107566837.1">
    <property type="nucleotide sequence ID" value="NZ_PYYB01000001.1"/>
</dbReference>
<proteinExistence type="predicted"/>
<dbReference type="Pfam" id="PF21313">
    <property type="entry name" value="EthR_C"/>
    <property type="match status" value="1"/>
</dbReference>
<dbReference type="InterPro" id="IPR036271">
    <property type="entry name" value="Tet_transcr_reg_TetR-rel_C_sf"/>
</dbReference>
<comment type="caution">
    <text evidence="4">The sequence shown here is derived from an EMBL/GenBank/DDBJ whole genome shotgun (WGS) entry which is preliminary data.</text>
</comment>
<gene>
    <name evidence="4" type="ORF">C7Y72_01405</name>
</gene>
<dbReference type="PANTHER" id="PTHR30055">
    <property type="entry name" value="HTH-TYPE TRANSCRIPTIONAL REGULATOR RUTR"/>
    <property type="match status" value="1"/>
</dbReference>
<dbReference type="Proteomes" id="UP000240739">
    <property type="component" value="Unassembled WGS sequence"/>
</dbReference>
<feature type="domain" description="HTH tetR-type" evidence="3">
    <location>
        <begin position="15"/>
        <end position="75"/>
    </location>
</feature>
<reference evidence="4 5" key="1">
    <citation type="submission" date="2018-03" db="EMBL/GenBank/DDBJ databases">
        <title>Aquarubrobacter algicola gen. nov., sp. nov., a novel actinobacterium isolated from shallow eutrophic lake during the end of cyanobacterial harmful algal blooms.</title>
        <authorList>
            <person name="Chun S.J."/>
        </authorList>
    </citation>
    <scope>NUCLEOTIDE SEQUENCE [LARGE SCALE GENOMIC DNA]</scope>
    <source>
        <strain evidence="4 5">Seoho-28</strain>
    </source>
</reference>
<dbReference type="GO" id="GO:0000976">
    <property type="term" value="F:transcription cis-regulatory region binding"/>
    <property type="evidence" value="ECO:0007669"/>
    <property type="project" value="TreeGrafter"/>
</dbReference>
<evidence type="ECO:0000313" key="5">
    <source>
        <dbReference type="Proteomes" id="UP000240739"/>
    </source>
</evidence>
<dbReference type="OrthoDB" id="7186647at2"/>
<dbReference type="Gene3D" id="1.10.10.60">
    <property type="entry name" value="Homeodomain-like"/>
    <property type="match status" value="1"/>
</dbReference>
<evidence type="ECO:0000259" key="3">
    <source>
        <dbReference type="PROSITE" id="PS50977"/>
    </source>
</evidence>
<evidence type="ECO:0000313" key="4">
    <source>
        <dbReference type="EMBL" id="PTL58399.1"/>
    </source>
</evidence>
<dbReference type="InterPro" id="IPR049397">
    <property type="entry name" value="EthR_C"/>
</dbReference>
<dbReference type="Gene3D" id="1.10.357.10">
    <property type="entry name" value="Tetracycline Repressor, domain 2"/>
    <property type="match status" value="1"/>
</dbReference>
<dbReference type="SUPFAM" id="SSF48498">
    <property type="entry name" value="Tetracyclin repressor-like, C-terminal domain"/>
    <property type="match status" value="1"/>
</dbReference>